<accession>A0A1W1HAA8</accession>
<keyword evidence="18" id="KW-1185">Reference proteome</keyword>
<dbReference type="PROSITE" id="PS50109">
    <property type="entry name" value="HIS_KIN"/>
    <property type="match status" value="1"/>
</dbReference>
<evidence type="ECO:0000256" key="12">
    <source>
        <dbReference type="ARBA" id="ARBA00023012"/>
    </source>
</evidence>
<name>A0A1W1HAA8_9BACT</name>
<dbReference type="GO" id="GO:0000155">
    <property type="term" value="F:phosphorelay sensor kinase activity"/>
    <property type="evidence" value="ECO:0007669"/>
    <property type="project" value="InterPro"/>
</dbReference>
<dbReference type="InterPro" id="IPR036097">
    <property type="entry name" value="HisK_dim/P_sf"/>
</dbReference>
<evidence type="ECO:0000256" key="10">
    <source>
        <dbReference type="ARBA" id="ARBA00022840"/>
    </source>
</evidence>
<evidence type="ECO:0000256" key="9">
    <source>
        <dbReference type="ARBA" id="ARBA00022777"/>
    </source>
</evidence>
<dbReference type="CDD" id="cd00082">
    <property type="entry name" value="HisKA"/>
    <property type="match status" value="1"/>
</dbReference>
<dbReference type="OrthoDB" id="5346691at2"/>
<evidence type="ECO:0000259" key="16">
    <source>
        <dbReference type="PROSITE" id="PS50109"/>
    </source>
</evidence>
<feature type="domain" description="Histidine kinase" evidence="16">
    <location>
        <begin position="423"/>
        <end position="620"/>
    </location>
</feature>
<dbReference type="InterPro" id="IPR003594">
    <property type="entry name" value="HATPase_dom"/>
</dbReference>
<dbReference type="Proteomes" id="UP000191931">
    <property type="component" value="Unassembled WGS sequence"/>
</dbReference>
<dbReference type="InterPro" id="IPR003661">
    <property type="entry name" value="HisK_dim/P_dom"/>
</dbReference>
<keyword evidence="9 17" id="KW-0418">Kinase</keyword>
<dbReference type="GO" id="GO:0005886">
    <property type="term" value="C:plasma membrane"/>
    <property type="evidence" value="ECO:0007669"/>
    <property type="project" value="UniProtKB-SubCell"/>
</dbReference>
<evidence type="ECO:0000313" key="18">
    <source>
        <dbReference type="Proteomes" id="UP000191931"/>
    </source>
</evidence>
<comment type="subcellular location">
    <subcellularLocation>
        <location evidence="2">Cell membrane</location>
        <topology evidence="2">Multi-pass membrane protein</topology>
    </subcellularLocation>
</comment>
<sequence>MRQRYKLNHYILFFIFSIMIVMSVGQYIIYSNYKRSLIDDYKAKHTYKSQQVREDYRLLIDQLQYDFRKVENQNILKINQLYERYEREKKHFDIKKVADELNKDVAFGEYQVFLINRDYIVEKASYENDIGYDLGQYKAMKDLLQSVFDKKIDIDISVPILDSTSMTFKRFLHKLSDDGKYLLQIGYVLNIYENLKVKYQHYSREAISMNIYLVNEYILQEINLRDKLFTKKSIADEWKSSKSLLSLLSSHTNDTKLQQIIDTIDRDVKNKSLNISHELSKVFNNKDRLISYLDLKSNTFFIYSITDGLFIKGNEMKLIIKIEYSTNELQKNIRLVFYFLMTLCMVIFVILYFIYLFLYNNVTNKLVGIINDIQEGNKSSIRAIKIKEIDYLNSKYNESVEKTNKEREKNILLLKENKRFIADTVHQIRTPLTNILMNSEMVKKYQNDQKLLKFINQIEASVNMLSNSYEDLAYVTTCDTIEYRPTKISLSKIVTQRVKFFEIISEVNLKRNISNIEDNIYLVINDIECERLIDNNISNAIKYATPNKPIFVELYNNKDTNGVILEFKSFGKPIKNVARIFEKNYREYEAKRGLGLGLNMVKGICKKYNISYSATYIDGQNIFTYTFNSPRES</sequence>
<dbReference type="InterPro" id="IPR050398">
    <property type="entry name" value="HssS/ArlS-like"/>
</dbReference>
<keyword evidence="7 15" id="KW-0812">Transmembrane</keyword>
<evidence type="ECO:0000313" key="17">
    <source>
        <dbReference type="EMBL" id="SLM29373.1"/>
    </source>
</evidence>
<gene>
    <name evidence="17" type="ORF">MTBBW1_1780001</name>
</gene>
<dbReference type="AlphaFoldDB" id="A0A1W1HAA8"/>
<dbReference type="InterPro" id="IPR005467">
    <property type="entry name" value="His_kinase_dom"/>
</dbReference>
<feature type="transmembrane region" description="Helical" evidence="15">
    <location>
        <begin position="335"/>
        <end position="358"/>
    </location>
</feature>
<keyword evidence="14" id="KW-0175">Coiled coil</keyword>
<evidence type="ECO:0000256" key="11">
    <source>
        <dbReference type="ARBA" id="ARBA00022989"/>
    </source>
</evidence>
<evidence type="ECO:0000256" key="14">
    <source>
        <dbReference type="SAM" id="Coils"/>
    </source>
</evidence>
<evidence type="ECO:0000256" key="2">
    <source>
        <dbReference type="ARBA" id="ARBA00004651"/>
    </source>
</evidence>
<feature type="transmembrane region" description="Helical" evidence="15">
    <location>
        <begin position="7"/>
        <end position="29"/>
    </location>
</feature>
<proteinExistence type="predicted"/>
<dbReference type="Pfam" id="PF00512">
    <property type="entry name" value="HisKA"/>
    <property type="match status" value="1"/>
</dbReference>
<comment type="catalytic activity">
    <reaction evidence="1">
        <text>ATP + protein L-histidine = ADP + protein N-phospho-L-histidine.</text>
        <dbReference type="EC" id="2.7.13.3"/>
    </reaction>
</comment>
<evidence type="ECO:0000256" key="6">
    <source>
        <dbReference type="ARBA" id="ARBA00022679"/>
    </source>
</evidence>
<evidence type="ECO:0000256" key="15">
    <source>
        <dbReference type="SAM" id="Phobius"/>
    </source>
</evidence>
<evidence type="ECO:0000256" key="1">
    <source>
        <dbReference type="ARBA" id="ARBA00000085"/>
    </source>
</evidence>
<evidence type="ECO:0000256" key="13">
    <source>
        <dbReference type="ARBA" id="ARBA00023136"/>
    </source>
</evidence>
<dbReference type="PANTHER" id="PTHR45528:SF1">
    <property type="entry name" value="SENSOR HISTIDINE KINASE CPXA"/>
    <property type="match status" value="1"/>
</dbReference>
<dbReference type="SMART" id="SM00388">
    <property type="entry name" value="HisKA"/>
    <property type="match status" value="1"/>
</dbReference>
<evidence type="ECO:0000256" key="8">
    <source>
        <dbReference type="ARBA" id="ARBA00022741"/>
    </source>
</evidence>
<dbReference type="GO" id="GO:0005524">
    <property type="term" value="F:ATP binding"/>
    <property type="evidence" value="ECO:0007669"/>
    <property type="project" value="UniProtKB-KW"/>
</dbReference>
<dbReference type="SUPFAM" id="SSF55874">
    <property type="entry name" value="ATPase domain of HSP90 chaperone/DNA topoisomerase II/histidine kinase"/>
    <property type="match status" value="1"/>
</dbReference>
<dbReference type="SUPFAM" id="SSF47384">
    <property type="entry name" value="Homodimeric domain of signal transducing histidine kinase"/>
    <property type="match status" value="1"/>
</dbReference>
<keyword evidence="13 15" id="KW-0472">Membrane</keyword>
<organism evidence="17 18">
    <name type="scientific">Desulfamplus magnetovallimortis</name>
    <dbReference type="NCBI Taxonomy" id="1246637"/>
    <lineage>
        <taxon>Bacteria</taxon>
        <taxon>Pseudomonadati</taxon>
        <taxon>Thermodesulfobacteriota</taxon>
        <taxon>Desulfobacteria</taxon>
        <taxon>Desulfobacterales</taxon>
        <taxon>Desulfobacteraceae</taxon>
        <taxon>Desulfamplus</taxon>
    </lineage>
</organism>
<dbReference type="Pfam" id="PF02518">
    <property type="entry name" value="HATPase_c"/>
    <property type="match status" value="1"/>
</dbReference>
<keyword evidence="8" id="KW-0547">Nucleotide-binding</keyword>
<keyword evidence="6" id="KW-0808">Transferase</keyword>
<dbReference type="EMBL" id="FWEV01000088">
    <property type="protein sequence ID" value="SLM29373.1"/>
    <property type="molecule type" value="Genomic_DNA"/>
</dbReference>
<dbReference type="STRING" id="1246637.MTBBW1_1780001"/>
<keyword evidence="4" id="KW-1003">Cell membrane</keyword>
<dbReference type="Gene3D" id="1.10.287.130">
    <property type="match status" value="1"/>
</dbReference>
<keyword evidence="10" id="KW-0067">ATP-binding</keyword>
<dbReference type="SMART" id="SM00387">
    <property type="entry name" value="HATPase_c"/>
    <property type="match status" value="1"/>
</dbReference>
<keyword evidence="12" id="KW-0902">Two-component regulatory system</keyword>
<dbReference type="EC" id="2.7.13.3" evidence="3"/>
<protein>
    <recommendedName>
        <fullName evidence="3">histidine kinase</fullName>
        <ecNumber evidence="3">2.7.13.3</ecNumber>
    </recommendedName>
</protein>
<dbReference type="Gene3D" id="3.30.565.10">
    <property type="entry name" value="Histidine kinase-like ATPase, C-terminal domain"/>
    <property type="match status" value="1"/>
</dbReference>
<evidence type="ECO:0000256" key="5">
    <source>
        <dbReference type="ARBA" id="ARBA00022553"/>
    </source>
</evidence>
<evidence type="ECO:0000256" key="7">
    <source>
        <dbReference type="ARBA" id="ARBA00022692"/>
    </source>
</evidence>
<reference evidence="17 18" key="1">
    <citation type="submission" date="2017-03" db="EMBL/GenBank/DDBJ databases">
        <authorList>
            <person name="Afonso C.L."/>
            <person name="Miller P.J."/>
            <person name="Scott M.A."/>
            <person name="Spackman E."/>
            <person name="Goraichik I."/>
            <person name="Dimitrov K.M."/>
            <person name="Suarez D.L."/>
            <person name="Swayne D.E."/>
        </authorList>
    </citation>
    <scope>NUCLEOTIDE SEQUENCE [LARGE SCALE GENOMIC DNA]</scope>
    <source>
        <strain evidence="17">PRJEB14757</strain>
    </source>
</reference>
<keyword evidence="5" id="KW-0597">Phosphoprotein</keyword>
<feature type="coiled-coil region" evidence="14">
    <location>
        <begin position="53"/>
        <end position="88"/>
    </location>
</feature>
<evidence type="ECO:0000256" key="3">
    <source>
        <dbReference type="ARBA" id="ARBA00012438"/>
    </source>
</evidence>
<dbReference type="InterPro" id="IPR036890">
    <property type="entry name" value="HATPase_C_sf"/>
</dbReference>
<dbReference type="PANTHER" id="PTHR45528">
    <property type="entry name" value="SENSOR HISTIDINE KINASE CPXA"/>
    <property type="match status" value="1"/>
</dbReference>
<evidence type="ECO:0000256" key="4">
    <source>
        <dbReference type="ARBA" id="ARBA00022475"/>
    </source>
</evidence>
<keyword evidence="11 15" id="KW-1133">Transmembrane helix</keyword>